<dbReference type="InterPro" id="IPR011009">
    <property type="entry name" value="Kinase-like_dom_sf"/>
</dbReference>
<dbReference type="GO" id="GO:0048468">
    <property type="term" value="P:cell development"/>
    <property type="evidence" value="ECO:0007669"/>
    <property type="project" value="UniProtKB-ARBA"/>
</dbReference>
<comment type="subcellular location">
    <subcellularLocation>
        <location evidence="1">Endomembrane system</location>
    </subcellularLocation>
</comment>
<keyword evidence="4" id="KW-0418">Kinase</keyword>
<feature type="region of interest" description="Disordered" evidence="9">
    <location>
        <begin position="27"/>
        <end position="71"/>
    </location>
</feature>
<evidence type="ECO:0000313" key="11">
    <source>
        <dbReference type="EMBL" id="KAL1117281.1"/>
    </source>
</evidence>
<comment type="caution">
    <text evidence="11">The sequence shown here is derived from an EMBL/GenBank/DDBJ whole genome shotgun (WGS) entry which is preliminary data.</text>
</comment>
<dbReference type="EMBL" id="JBFDAA010000016">
    <property type="protein sequence ID" value="KAL1117281.1"/>
    <property type="molecule type" value="Genomic_DNA"/>
</dbReference>
<gene>
    <name evidence="11" type="ORF">AAG570_004607</name>
</gene>
<evidence type="ECO:0000256" key="2">
    <source>
        <dbReference type="ARBA" id="ARBA00022679"/>
    </source>
</evidence>
<dbReference type="InterPro" id="IPR001245">
    <property type="entry name" value="Ser-Thr/Tyr_kinase_cat_dom"/>
</dbReference>
<dbReference type="PANTHER" id="PTHR24416:SF580">
    <property type="entry name" value="DISCOIDIN DOMAIN RECEPTOR, ISOFORM F"/>
    <property type="match status" value="1"/>
</dbReference>
<dbReference type="Gene3D" id="3.30.200.20">
    <property type="entry name" value="Phosphorylase Kinase, domain 1"/>
    <property type="match status" value="1"/>
</dbReference>
<reference evidence="11 12" key="1">
    <citation type="submission" date="2024-07" db="EMBL/GenBank/DDBJ databases">
        <title>Chromosome-level genome assembly of the water stick insect Ranatra chinensis (Heteroptera: Nepidae).</title>
        <authorList>
            <person name="Liu X."/>
        </authorList>
    </citation>
    <scope>NUCLEOTIDE SEQUENCE [LARGE SCALE GENOMIC DNA]</scope>
    <source>
        <strain evidence="11">Cailab_2021Rc</strain>
        <tissue evidence="11">Muscle</tissue>
    </source>
</reference>
<comment type="catalytic activity">
    <reaction evidence="8">
        <text>L-tyrosyl-[protein] + ATP = O-phospho-L-tyrosyl-[protein] + ADP + H(+)</text>
        <dbReference type="Rhea" id="RHEA:10596"/>
        <dbReference type="Rhea" id="RHEA-COMP:10136"/>
        <dbReference type="Rhea" id="RHEA-COMP:20101"/>
        <dbReference type="ChEBI" id="CHEBI:15378"/>
        <dbReference type="ChEBI" id="CHEBI:30616"/>
        <dbReference type="ChEBI" id="CHEBI:46858"/>
        <dbReference type="ChEBI" id="CHEBI:61978"/>
        <dbReference type="ChEBI" id="CHEBI:456216"/>
        <dbReference type="EC" id="2.7.10.1"/>
    </reaction>
</comment>
<evidence type="ECO:0000256" key="4">
    <source>
        <dbReference type="ARBA" id="ARBA00022777"/>
    </source>
</evidence>
<dbReference type="PROSITE" id="PS00109">
    <property type="entry name" value="PROTEIN_KINASE_TYR"/>
    <property type="match status" value="1"/>
</dbReference>
<evidence type="ECO:0000256" key="9">
    <source>
        <dbReference type="SAM" id="MobiDB-lite"/>
    </source>
</evidence>
<dbReference type="GO" id="GO:0005524">
    <property type="term" value="F:ATP binding"/>
    <property type="evidence" value="ECO:0007669"/>
    <property type="project" value="UniProtKB-KW"/>
</dbReference>
<keyword evidence="5" id="KW-0067">ATP-binding</keyword>
<dbReference type="PROSITE" id="PS50011">
    <property type="entry name" value="PROTEIN_KINASE_DOM"/>
    <property type="match status" value="1"/>
</dbReference>
<feature type="compositionally biased region" description="Gly residues" evidence="9">
    <location>
        <begin position="56"/>
        <end position="71"/>
    </location>
</feature>
<accession>A0ABD0Y1C8</accession>
<evidence type="ECO:0000256" key="5">
    <source>
        <dbReference type="ARBA" id="ARBA00022840"/>
    </source>
</evidence>
<evidence type="ECO:0000313" key="12">
    <source>
        <dbReference type="Proteomes" id="UP001558652"/>
    </source>
</evidence>
<dbReference type="GO" id="GO:0051130">
    <property type="term" value="P:positive regulation of cellular component organization"/>
    <property type="evidence" value="ECO:0007669"/>
    <property type="project" value="UniProtKB-ARBA"/>
</dbReference>
<dbReference type="PANTHER" id="PTHR24416">
    <property type="entry name" value="TYROSINE-PROTEIN KINASE RECEPTOR"/>
    <property type="match status" value="1"/>
</dbReference>
<dbReference type="InterPro" id="IPR000719">
    <property type="entry name" value="Prot_kinase_dom"/>
</dbReference>
<dbReference type="FunFam" id="1.10.510.10:FF:001512">
    <property type="entry name" value="Receptor tyrosine-protein kinase erbB-2"/>
    <property type="match status" value="1"/>
</dbReference>
<dbReference type="PRINTS" id="PR00109">
    <property type="entry name" value="TYRKINASE"/>
</dbReference>
<dbReference type="GO" id="GO:0004714">
    <property type="term" value="F:transmembrane receptor protein tyrosine kinase activity"/>
    <property type="evidence" value="ECO:0007669"/>
    <property type="project" value="UniProtKB-EC"/>
</dbReference>
<dbReference type="SUPFAM" id="SSF56112">
    <property type="entry name" value="Protein kinase-like (PK-like)"/>
    <property type="match status" value="1"/>
</dbReference>
<protein>
    <recommendedName>
        <fullName evidence="10">Protein kinase domain-containing protein</fullName>
    </recommendedName>
</protein>
<evidence type="ECO:0000256" key="1">
    <source>
        <dbReference type="ARBA" id="ARBA00004308"/>
    </source>
</evidence>
<keyword evidence="6" id="KW-0472">Membrane</keyword>
<dbReference type="Gene3D" id="1.10.510.10">
    <property type="entry name" value="Transferase(Phosphotransferase) domain 1"/>
    <property type="match status" value="1"/>
</dbReference>
<evidence type="ECO:0000256" key="7">
    <source>
        <dbReference type="ARBA" id="ARBA00023137"/>
    </source>
</evidence>
<feature type="domain" description="Protein kinase" evidence="10">
    <location>
        <begin position="167"/>
        <end position="423"/>
    </location>
</feature>
<keyword evidence="12" id="KW-1185">Reference proteome</keyword>
<dbReference type="Proteomes" id="UP001558652">
    <property type="component" value="Unassembled WGS sequence"/>
</dbReference>
<dbReference type="AlphaFoldDB" id="A0ABD0Y1C8"/>
<feature type="compositionally biased region" description="Basic and acidic residues" evidence="9">
    <location>
        <begin position="30"/>
        <end position="48"/>
    </location>
</feature>
<evidence type="ECO:0000256" key="3">
    <source>
        <dbReference type="ARBA" id="ARBA00022741"/>
    </source>
</evidence>
<proteinExistence type="predicted"/>
<organism evidence="11 12">
    <name type="scientific">Ranatra chinensis</name>
    <dbReference type="NCBI Taxonomy" id="642074"/>
    <lineage>
        <taxon>Eukaryota</taxon>
        <taxon>Metazoa</taxon>
        <taxon>Ecdysozoa</taxon>
        <taxon>Arthropoda</taxon>
        <taxon>Hexapoda</taxon>
        <taxon>Insecta</taxon>
        <taxon>Pterygota</taxon>
        <taxon>Neoptera</taxon>
        <taxon>Paraneoptera</taxon>
        <taxon>Hemiptera</taxon>
        <taxon>Heteroptera</taxon>
        <taxon>Panheteroptera</taxon>
        <taxon>Nepomorpha</taxon>
        <taxon>Nepidae</taxon>
        <taxon>Ranatrinae</taxon>
        <taxon>Ranatra</taxon>
    </lineage>
</organism>
<dbReference type="GO" id="GO:0030182">
    <property type="term" value="P:neuron differentiation"/>
    <property type="evidence" value="ECO:0007669"/>
    <property type="project" value="UniProtKB-ARBA"/>
</dbReference>
<keyword evidence="3" id="KW-0547">Nucleotide-binding</keyword>
<dbReference type="GO" id="GO:0012505">
    <property type="term" value="C:endomembrane system"/>
    <property type="evidence" value="ECO:0007669"/>
    <property type="project" value="UniProtKB-SubCell"/>
</dbReference>
<evidence type="ECO:0000256" key="6">
    <source>
        <dbReference type="ARBA" id="ARBA00023136"/>
    </source>
</evidence>
<evidence type="ECO:0000259" key="10">
    <source>
        <dbReference type="PROSITE" id="PS50011"/>
    </source>
</evidence>
<keyword evidence="2" id="KW-0808">Transferase</keyword>
<dbReference type="InterPro" id="IPR050122">
    <property type="entry name" value="RTK"/>
</dbReference>
<sequence>MCFEQHHQYHTPLVSSYYSGPTYASVRTESPIHTEETGVPETRQKESGDEVSDGGTSCGGSGTDSATGGGGSCGGGSCGGGSCAAGSFSSIQFRSLQSAHHAPAKLNTISPYSVSTSDPPMRKRYHTAPREKHRIAPPAVSWNIAPSMGQPYKCRESELTPIPRYCLRVVQTLGNNHLGEVIICETDGGEVGKSRVAVRTMRGDCIREIRLLSSLNDQNIVRTAGVCTAEQPPWAVMEFPAELGDLAQLLSTNDSIKYGCLMFMGIQIASGMKYLESKNLVHKDLAARNCLVGRGYTIKIADIAMCNPLYQKDYSEIGGRPPAPIRWLPWESILLDRYTCASSIWSFAVTLWEVMSFCREKPFPHLNNDQVIQNAEQMYYGGELQVLLPKPSLCSNDIYEMMCKCWKRDHSIRPTFKEMYLFLKRKHMGDTALTSQHKKIEV</sequence>
<dbReference type="InterPro" id="IPR008266">
    <property type="entry name" value="Tyr_kinase_AS"/>
</dbReference>
<evidence type="ECO:0000256" key="8">
    <source>
        <dbReference type="ARBA" id="ARBA00051243"/>
    </source>
</evidence>
<keyword evidence="7" id="KW-0829">Tyrosine-protein kinase</keyword>
<dbReference type="GO" id="GO:0050793">
    <property type="term" value="P:regulation of developmental process"/>
    <property type="evidence" value="ECO:0007669"/>
    <property type="project" value="UniProtKB-ARBA"/>
</dbReference>
<name>A0ABD0Y1C8_9HEMI</name>
<dbReference type="Pfam" id="PF07714">
    <property type="entry name" value="PK_Tyr_Ser-Thr"/>
    <property type="match status" value="1"/>
</dbReference>